<keyword evidence="3 8" id="KW-1134">Transmembrane beta strand</keyword>
<evidence type="ECO:0000259" key="11">
    <source>
        <dbReference type="Pfam" id="PF00593"/>
    </source>
</evidence>
<keyword evidence="13" id="KW-0675">Receptor</keyword>
<keyword evidence="10" id="KW-0732">Signal</keyword>
<dbReference type="SUPFAM" id="SSF49464">
    <property type="entry name" value="Carboxypeptidase regulatory domain-like"/>
    <property type="match status" value="1"/>
</dbReference>
<proteinExistence type="inferred from homology"/>
<dbReference type="PROSITE" id="PS52016">
    <property type="entry name" value="TONB_DEPENDENT_REC_3"/>
    <property type="match status" value="1"/>
</dbReference>
<feature type="chain" id="PRO_5047270769" evidence="10">
    <location>
        <begin position="21"/>
        <end position="1004"/>
    </location>
</feature>
<keyword evidence="6 8" id="KW-0472">Membrane</keyword>
<sequence length="1004" mass="110148">MKKLLLFFSFIFVSALATNAQVIVKGHITEKGQGTGIPGVAILEKGTTNGTVTDFDGDYSLSVSNREATLVISYIGYLTKEINVSTLGRIDVELEVDLQTLEEVVVIGYGEVEKTDVTGAVSTLGDTDFIQGVTTSPQDLLTGKIAGVNITRNTGAPGSGSTIRIRGGSSLGGATNDPLIVIDGFPVDDGDVSGLSNPLNTLNPSDIESFTVLKDASAAAIYGSRASNGVILITTKKGSTDKMKVTFDNQVSISTPTKYVDNLSGDEYRTLVKGLSDNGFSGIDANAIKKLGSENTDWQKEIFRNSVSYATNLSLSGKVKNAPYRVSYGYNDENGILKTTSTKRHTVSLNINPKFFDEHLAVNVNAKGTAANTNFGDPGAVGMAVDYDPTQPVRNGSNKYKGFFAYTSSTLADGSIDPEGPANTFITNPVSMLELRENIADVKRFTGNVQLDYKFHFLEDLKANLNLGMDNTNTDGVDNAKPGTTWTYRDYTGEEGGRLLDYTSKTESQLLEFFLNYNKSFGKHSVDVIGGYSWQHWKRSGTTFDRNTAGDQIIQDSQYMNENYLVSMFGRMIYSFDKRYVVTATVRRDGSSRFAEGNQWGTFPSLAFAWNINNEAFLSNVDQLTSLKLRVGYGITGQQGLSPNVGDPYYPAIPKYRRSIEGAYYQFGNEFYNTLRPSPYDANLKWEETTTINLGVDFGLWDDKLTGTIEGYQKETDDLLNRVPIADGSNFSNYLVTNVGTMEIKGLEVTLMGRLISSNDLTWSLGGNFTYNTREITKLNKVDNPEDPGVPTGAISGGQGNMVQIHSVGQSPNSFYVFQQVYNEAGKPVEGLYANRTGGTGEVGSNEFNKYHANNPNPEFLIGLNTRVSYKNFDFSMSGRWSIGNKVYNNGLANNSLSGLYQSAANGYFTNIRKEAVDIGFVNPQYWSDMYVQDASFFKLDNVSLGYTLTKLFNNKIDARMSFTIQNALVVTDYEGIDPEVGYGIDNNIYPVPRTYQFGLNLNF</sequence>
<keyword evidence="2 8" id="KW-0813">Transport</keyword>
<evidence type="ECO:0000256" key="6">
    <source>
        <dbReference type="ARBA" id="ARBA00023136"/>
    </source>
</evidence>
<gene>
    <name evidence="13" type="ORF">KM029_22895</name>
</gene>
<dbReference type="NCBIfam" id="TIGR04057">
    <property type="entry name" value="SusC_RagA_signa"/>
    <property type="match status" value="1"/>
</dbReference>
<evidence type="ECO:0000256" key="8">
    <source>
        <dbReference type="PROSITE-ProRule" id="PRU01360"/>
    </source>
</evidence>
<dbReference type="InterPro" id="IPR023996">
    <property type="entry name" value="TonB-dep_OMP_SusC/RagA"/>
</dbReference>
<dbReference type="InterPro" id="IPR023997">
    <property type="entry name" value="TonB-dep_OMP_SusC/RagA_CS"/>
</dbReference>
<feature type="domain" description="TonB-dependent receptor plug" evidence="12">
    <location>
        <begin position="114"/>
        <end position="230"/>
    </location>
</feature>
<evidence type="ECO:0000256" key="3">
    <source>
        <dbReference type="ARBA" id="ARBA00022452"/>
    </source>
</evidence>
<evidence type="ECO:0000256" key="10">
    <source>
        <dbReference type="SAM" id="SignalP"/>
    </source>
</evidence>
<dbReference type="Pfam" id="PF00593">
    <property type="entry name" value="TonB_dep_Rec_b-barrel"/>
    <property type="match status" value="1"/>
</dbReference>
<dbReference type="NCBIfam" id="TIGR04056">
    <property type="entry name" value="OMP_RagA_SusC"/>
    <property type="match status" value="1"/>
</dbReference>
<organism evidence="13 14">
    <name type="scientific">Flammeovirga kamogawensis</name>
    <dbReference type="NCBI Taxonomy" id="373891"/>
    <lineage>
        <taxon>Bacteria</taxon>
        <taxon>Pseudomonadati</taxon>
        <taxon>Bacteroidota</taxon>
        <taxon>Cytophagia</taxon>
        <taxon>Cytophagales</taxon>
        <taxon>Flammeovirgaceae</taxon>
        <taxon>Flammeovirga</taxon>
    </lineage>
</organism>
<comment type="subcellular location">
    <subcellularLocation>
        <location evidence="1 8">Cell outer membrane</location>
        <topology evidence="1 8">Multi-pass membrane protein</topology>
    </subcellularLocation>
</comment>
<dbReference type="Gene3D" id="2.60.40.1120">
    <property type="entry name" value="Carboxypeptidase-like, regulatory domain"/>
    <property type="match status" value="1"/>
</dbReference>
<dbReference type="InterPro" id="IPR036942">
    <property type="entry name" value="Beta-barrel_TonB_sf"/>
</dbReference>
<dbReference type="InterPro" id="IPR037066">
    <property type="entry name" value="Plug_dom_sf"/>
</dbReference>
<name>A0ABX8H2C1_9BACT</name>
<evidence type="ECO:0000259" key="12">
    <source>
        <dbReference type="Pfam" id="PF07715"/>
    </source>
</evidence>
<dbReference type="RefSeq" id="WP_144076130.1">
    <property type="nucleotide sequence ID" value="NZ_CP076129.1"/>
</dbReference>
<comment type="similarity">
    <text evidence="8 9">Belongs to the TonB-dependent receptor family.</text>
</comment>
<dbReference type="Pfam" id="PF13715">
    <property type="entry name" value="CarbopepD_reg_2"/>
    <property type="match status" value="1"/>
</dbReference>
<evidence type="ECO:0000256" key="4">
    <source>
        <dbReference type="ARBA" id="ARBA00022692"/>
    </source>
</evidence>
<evidence type="ECO:0000256" key="9">
    <source>
        <dbReference type="RuleBase" id="RU003357"/>
    </source>
</evidence>
<dbReference type="Gene3D" id="2.40.170.20">
    <property type="entry name" value="TonB-dependent receptor, beta-barrel domain"/>
    <property type="match status" value="1"/>
</dbReference>
<feature type="signal peptide" evidence="10">
    <location>
        <begin position="1"/>
        <end position="20"/>
    </location>
</feature>
<dbReference type="EMBL" id="CP076129">
    <property type="protein sequence ID" value="QWG09457.1"/>
    <property type="molecule type" value="Genomic_DNA"/>
</dbReference>
<evidence type="ECO:0000256" key="7">
    <source>
        <dbReference type="ARBA" id="ARBA00023237"/>
    </source>
</evidence>
<protein>
    <submittedName>
        <fullName evidence="13">TonB-dependent receptor</fullName>
    </submittedName>
</protein>
<feature type="domain" description="TonB-dependent receptor-like beta-barrel" evidence="11">
    <location>
        <begin position="403"/>
        <end position="802"/>
    </location>
</feature>
<dbReference type="Proteomes" id="UP000682802">
    <property type="component" value="Chromosome 2"/>
</dbReference>
<keyword evidence="5 9" id="KW-0798">TonB box</keyword>
<evidence type="ECO:0000313" key="14">
    <source>
        <dbReference type="Proteomes" id="UP000682802"/>
    </source>
</evidence>
<dbReference type="Gene3D" id="2.170.130.10">
    <property type="entry name" value="TonB-dependent receptor, plug domain"/>
    <property type="match status" value="1"/>
</dbReference>
<keyword evidence="7 8" id="KW-0998">Cell outer membrane</keyword>
<reference evidence="13 14" key="1">
    <citation type="submission" date="2021-05" db="EMBL/GenBank/DDBJ databases">
        <title>Comparative genomic studies on the polysaccharide-degrading batcterial strains of the Flammeovirga genus.</title>
        <authorList>
            <person name="Zewei F."/>
            <person name="Zheng Z."/>
            <person name="Yu L."/>
            <person name="Ruyue G."/>
            <person name="Yanhong M."/>
            <person name="Yuanyuan C."/>
            <person name="Jingyan G."/>
            <person name="Wenjun H."/>
        </authorList>
    </citation>
    <scope>NUCLEOTIDE SEQUENCE [LARGE SCALE GENOMIC DNA]</scope>
    <source>
        <strain evidence="13 14">YS10</strain>
    </source>
</reference>
<keyword evidence="4 8" id="KW-0812">Transmembrane</keyword>
<dbReference type="SUPFAM" id="SSF56935">
    <property type="entry name" value="Porins"/>
    <property type="match status" value="1"/>
</dbReference>
<dbReference type="InterPro" id="IPR000531">
    <property type="entry name" value="Beta-barrel_TonB"/>
</dbReference>
<dbReference type="Pfam" id="PF07715">
    <property type="entry name" value="Plug"/>
    <property type="match status" value="1"/>
</dbReference>
<accession>A0ABX8H2C1</accession>
<dbReference type="InterPro" id="IPR012910">
    <property type="entry name" value="Plug_dom"/>
</dbReference>
<dbReference type="InterPro" id="IPR039426">
    <property type="entry name" value="TonB-dep_rcpt-like"/>
</dbReference>
<keyword evidence="14" id="KW-1185">Reference proteome</keyword>
<dbReference type="InterPro" id="IPR008969">
    <property type="entry name" value="CarboxyPept-like_regulatory"/>
</dbReference>
<evidence type="ECO:0000256" key="1">
    <source>
        <dbReference type="ARBA" id="ARBA00004571"/>
    </source>
</evidence>
<evidence type="ECO:0000256" key="5">
    <source>
        <dbReference type="ARBA" id="ARBA00023077"/>
    </source>
</evidence>
<evidence type="ECO:0000256" key="2">
    <source>
        <dbReference type="ARBA" id="ARBA00022448"/>
    </source>
</evidence>
<evidence type="ECO:0000313" key="13">
    <source>
        <dbReference type="EMBL" id="QWG09457.1"/>
    </source>
</evidence>